<dbReference type="Pfam" id="PF25876">
    <property type="entry name" value="HH_MFP_RND"/>
    <property type="match status" value="1"/>
</dbReference>
<organism evidence="13 14">
    <name type="scientific">Sapientia aquatica</name>
    <dbReference type="NCBI Taxonomy" id="1549640"/>
    <lineage>
        <taxon>Bacteria</taxon>
        <taxon>Pseudomonadati</taxon>
        <taxon>Pseudomonadota</taxon>
        <taxon>Betaproteobacteria</taxon>
        <taxon>Burkholderiales</taxon>
        <taxon>Oxalobacteraceae</taxon>
        <taxon>Sapientia</taxon>
    </lineage>
</organism>
<evidence type="ECO:0000259" key="9">
    <source>
        <dbReference type="Pfam" id="PF25876"/>
    </source>
</evidence>
<dbReference type="PANTHER" id="PTHR30469:SF12">
    <property type="entry name" value="MULTIDRUG RESISTANCE PROTEIN MDTA"/>
    <property type="match status" value="1"/>
</dbReference>
<keyword evidence="5" id="KW-0997">Cell inner membrane</keyword>
<evidence type="ECO:0000256" key="3">
    <source>
        <dbReference type="ARBA" id="ARBA00022448"/>
    </source>
</evidence>
<dbReference type="NCBIfam" id="NF008589">
    <property type="entry name" value="PRK11556.1"/>
    <property type="match status" value="1"/>
</dbReference>
<evidence type="ECO:0000256" key="8">
    <source>
        <dbReference type="SAM" id="Phobius"/>
    </source>
</evidence>
<keyword evidence="8" id="KW-0812">Transmembrane</keyword>
<dbReference type="InterPro" id="IPR006143">
    <property type="entry name" value="RND_pump_MFP"/>
</dbReference>
<dbReference type="OrthoDB" id="9783047at2"/>
<keyword evidence="6 8" id="KW-0472">Membrane</keyword>
<dbReference type="GO" id="GO:1990281">
    <property type="term" value="C:efflux pump complex"/>
    <property type="evidence" value="ECO:0007669"/>
    <property type="project" value="TreeGrafter"/>
</dbReference>
<dbReference type="InterPro" id="IPR058624">
    <property type="entry name" value="MdtA-like_HH"/>
</dbReference>
<keyword evidence="3" id="KW-0813">Transport</keyword>
<evidence type="ECO:0000259" key="11">
    <source>
        <dbReference type="Pfam" id="PF25944"/>
    </source>
</evidence>
<comment type="similarity">
    <text evidence="2">Belongs to the membrane fusion protein (MFP) (TC 8.A.1) family.</text>
</comment>
<proteinExistence type="inferred from homology"/>
<gene>
    <name evidence="13" type="primary">mdtA</name>
    <name evidence="13" type="ORF">E2I14_14580</name>
</gene>
<evidence type="ECO:0000313" key="14">
    <source>
        <dbReference type="Proteomes" id="UP000294829"/>
    </source>
</evidence>
<evidence type="ECO:0000313" key="13">
    <source>
        <dbReference type="EMBL" id="TDK63786.1"/>
    </source>
</evidence>
<dbReference type="Gene3D" id="1.10.287.470">
    <property type="entry name" value="Helix hairpin bin"/>
    <property type="match status" value="1"/>
</dbReference>
<evidence type="ECO:0000256" key="6">
    <source>
        <dbReference type="ARBA" id="ARBA00023136"/>
    </source>
</evidence>
<evidence type="ECO:0000256" key="5">
    <source>
        <dbReference type="ARBA" id="ARBA00022519"/>
    </source>
</evidence>
<feature type="domain" description="Multidrug resistance protein MdtA-like C-terminal permuted SH3" evidence="12">
    <location>
        <begin position="334"/>
        <end position="395"/>
    </location>
</feature>
<dbReference type="Pfam" id="PF25967">
    <property type="entry name" value="RND-MFP_C"/>
    <property type="match status" value="1"/>
</dbReference>
<keyword evidence="8" id="KW-1133">Transmembrane helix</keyword>
<dbReference type="PANTHER" id="PTHR30469">
    <property type="entry name" value="MULTIDRUG RESISTANCE PROTEIN MDTA"/>
    <property type="match status" value="1"/>
</dbReference>
<evidence type="ECO:0000259" key="10">
    <source>
        <dbReference type="Pfam" id="PF25917"/>
    </source>
</evidence>
<dbReference type="NCBIfam" id="TIGR01730">
    <property type="entry name" value="RND_mfp"/>
    <property type="match status" value="1"/>
</dbReference>
<feature type="compositionally biased region" description="Low complexity" evidence="7">
    <location>
        <begin position="46"/>
        <end position="58"/>
    </location>
</feature>
<evidence type="ECO:0000256" key="4">
    <source>
        <dbReference type="ARBA" id="ARBA00022475"/>
    </source>
</evidence>
<dbReference type="SUPFAM" id="SSF111369">
    <property type="entry name" value="HlyD-like secretion proteins"/>
    <property type="match status" value="1"/>
</dbReference>
<feature type="domain" description="Multidrug resistance protein MdtA-like barrel-sandwich hybrid" evidence="10">
    <location>
        <begin position="101"/>
        <end position="243"/>
    </location>
</feature>
<dbReference type="Pfam" id="PF25917">
    <property type="entry name" value="BSH_RND"/>
    <property type="match status" value="1"/>
</dbReference>
<dbReference type="InterPro" id="IPR058626">
    <property type="entry name" value="MdtA-like_b-barrel"/>
</dbReference>
<dbReference type="InterPro" id="IPR058627">
    <property type="entry name" value="MdtA-like_C"/>
</dbReference>
<reference evidence="13 14" key="1">
    <citation type="submission" date="2019-03" db="EMBL/GenBank/DDBJ databases">
        <title>Sapientia aquatica gen. nov., sp. nov., isolated from a crater lake.</title>
        <authorList>
            <person name="Felfoldi T."/>
            <person name="Szabo A."/>
            <person name="Toth E."/>
            <person name="Schumann P."/>
            <person name="Keki Z."/>
            <person name="Marialigeti K."/>
            <person name="Mathe I."/>
        </authorList>
    </citation>
    <scope>NUCLEOTIDE SEQUENCE [LARGE SCALE GENOMIC DNA]</scope>
    <source>
        <strain evidence="13 14">SA-152</strain>
    </source>
</reference>
<accession>A0A4R5VXN7</accession>
<dbReference type="RefSeq" id="WP_133329810.1">
    <property type="nucleotide sequence ID" value="NZ_SMYL01000008.1"/>
</dbReference>
<dbReference type="Gene3D" id="2.40.50.100">
    <property type="match status" value="1"/>
</dbReference>
<dbReference type="EMBL" id="SMYL01000008">
    <property type="protein sequence ID" value="TDK63786.1"/>
    <property type="molecule type" value="Genomic_DNA"/>
</dbReference>
<evidence type="ECO:0000256" key="1">
    <source>
        <dbReference type="ARBA" id="ARBA00004236"/>
    </source>
</evidence>
<evidence type="ECO:0000256" key="2">
    <source>
        <dbReference type="ARBA" id="ARBA00009477"/>
    </source>
</evidence>
<keyword evidence="14" id="KW-1185">Reference proteome</keyword>
<feature type="domain" description="Multidrug resistance protein MdtA-like alpha-helical hairpin" evidence="9">
    <location>
        <begin position="141"/>
        <end position="210"/>
    </location>
</feature>
<dbReference type="Gene3D" id="2.40.30.170">
    <property type="match status" value="1"/>
</dbReference>
<dbReference type="Gene3D" id="2.40.420.20">
    <property type="match status" value="1"/>
</dbReference>
<dbReference type="InterPro" id="IPR058625">
    <property type="entry name" value="MdtA-like_BSH"/>
</dbReference>
<sequence>MTKITPTTTASTSSTNSNKKWLWLLAIIIVAGGGYLYYKKSNQTNADGAPPSAAADGPGVKKRGPGGFGDSRPMPVVTAIAKTDDINVYLNGLGAVTPLATVTVKSRVDGELIKINFTEGQMVKRGDILAEVDPRPFQAALTQAEGQLMHDKALLSNAKIDLERYRTLLKQDSVAAQQVDTQQALVQQYEGTVKVDEGQLATAKLNLSYTKVSAPISGRVGLRQVDLGNIVHASDANGIVIITQLQPMSVLFTLPEDNIPALLKKLKTEKHIAVDAYDRAFKAKITSGNLQTVDNQVDPTTGMVKMKAQFANDDLSLFPSQFVNAKLLLETKHNVITVPSAAIQRGSGSSFAYVVGSDKTVSERTVVVGTTQGEKSEIVSGLAVGEMVVIDGADKLRDGAKVDISSNTADGKGGKSGDGKHKSGANGAASAEPGKPNNVNPAAGAK</sequence>
<dbReference type="Proteomes" id="UP000294829">
    <property type="component" value="Unassembled WGS sequence"/>
</dbReference>
<keyword evidence="4" id="KW-1003">Cell membrane</keyword>
<comment type="caution">
    <text evidence="13">The sequence shown here is derived from an EMBL/GenBank/DDBJ whole genome shotgun (WGS) entry which is preliminary data.</text>
</comment>
<dbReference type="GO" id="GO:0015562">
    <property type="term" value="F:efflux transmembrane transporter activity"/>
    <property type="evidence" value="ECO:0007669"/>
    <property type="project" value="TreeGrafter"/>
</dbReference>
<feature type="region of interest" description="Disordered" evidence="7">
    <location>
        <begin position="46"/>
        <end position="73"/>
    </location>
</feature>
<dbReference type="Pfam" id="PF25944">
    <property type="entry name" value="Beta-barrel_RND"/>
    <property type="match status" value="1"/>
</dbReference>
<protein>
    <submittedName>
        <fullName evidence="13">MdtA/MuxA family multidrug efflux RND transporter periplasmic adaptor subunit</fullName>
    </submittedName>
</protein>
<comment type="subcellular location">
    <subcellularLocation>
        <location evidence="1">Cell membrane</location>
    </subcellularLocation>
</comment>
<feature type="domain" description="Multidrug resistance protein MdtA-like beta-barrel" evidence="11">
    <location>
        <begin position="247"/>
        <end position="329"/>
    </location>
</feature>
<evidence type="ECO:0000256" key="7">
    <source>
        <dbReference type="SAM" id="MobiDB-lite"/>
    </source>
</evidence>
<feature type="compositionally biased region" description="Basic and acidic residues" evidence="7">
    <location>
        <begin position="412"/>
        <end position="421"/>
    </location>
</feature>
<dbReference type="AlphaFoldDB" id="A0A4R5VXN7"/>
<name>A0A4R5VXN7_9BURK</name>
<feature type="region of interest" description="Disordered" evidence="7">
    <location>
        <begin position="402"/>
        <end position="446"/>
    </location>
</feature>
<feature type="transmembrane region" description="Helical" evidence="8">
    <location>
        <begin position="21"/>
        <end position="38"/>
    </location>
</feature>
<evidence type="ECO:0000259" key="12">
    <source>
        <dbReference type="Pfam" id="PF25967"/>
    </source>
</evidence>